<dbReference type="Proteomes" id="UP000639772">
    <property type="component" value="Chromosome 1"/>
</dbReference>
<accession>A0A835S8F0</accession>
<gene>
    <name evidence="1" type="ORF">HPP92_002377</name>
</gene>
<comment type="caution">
    <text evidence="1">The sequence shown here is derived from an EMBL/GenBank/DDBJ whole genome shotgun (WGS) entry which is preliminary data.</text>
</comment>
<protein>
    <submittedName>
        <fullName evidence="1">Uncharacterized protein</fullName>
    </submittedName>
</protein>
<reference evidence="1 2" key="1">
    <citation type="journal article" date="2020" name="Nat. Food">
        <title>A phased Vanilla planifolia genome enables genetic improvement of flavour and production.</title>
        <authorList>
            <person name="Hasing T."/>
            <person name="Tang H."/>
            <person name="Brym M."/>
            <person name="Khazi F."/>
            <person name="Huang T."/>
            <person name="Chambers A.H."/>
        </authorList>
    </citation>
    <scope>NUCLEOTIDE SEQUENCE [LARGE SCALE GENOMIC DNA]</scope>
    <source>
        <tissue evidence="1">Leaf</tissue>
    </source>
</reference>
<sequence>MTIPRATTSSREALPMNYKRKPVKDWHAIIVQKLFMDVYARMKQKEGFGCSSSVPGGMFMRTSVADDVNRAALVAQYGSVIYDDGFNKNTGNLNLPEIMGHGLLLNSDPASNVNACLFPSGPP</sequence>
<name>A0A835S8F0_VANPL</name>
<dbReference type="EMBL" id="JADCNM010000001">
    <property type="protein sequence ID" value="KAG0502305.1"/>
    <property type="molecule type" value="Genomic_DNA"/>
</dbReference>
<evidence type="ECO:0000313" key="2">
    <source>
        <dbReference type="Proteomes" id="UP000639772"/>
    </source>
</evidence>
<proteinExistence type="predicted"/>
<organism evidence="1 2">
    <name type="scientific">Vanilla planifolia</name>
    <name type="common">Vanilla</name>
    <dbReference type="NCBI Taxonomy" id="51239"/>
    <lineage>
        <taxon>Eukaryota</taxon>
        <taxon>Viridiplantae</taxon>
        <taxon>Streptophyta</taxon>
        <taxon>Embryophyta</taxon>
        <taxon>Tracheophyta</taxon>
        <taxon>Spermatophyta</taxon>
        <taxon>Magnoliopsida</taxon>
        <taxon>Liliopsida</taxon>
        <taxon>Asparagales</taxon>
        <taxon>Orchidaceae</taxon>
        <taxon>Vanilloideae</taxon>
        <taxon>Vanilleae</taxon>
        <taxon>Vanilla</taxon>
    </lineage>
</organism>
<dbReference type="AlphaFoldDB" id="A0A835S8F0"/>
<evidence type="ECO:0000313" key="1">
    <source>
        <dbReference type="EMBL" id="KAG0502305.1"/>
    </source>
</evidence>